<gene>
    <name evidence="9" type="ordered locus">Turpa_2832</name>
</gene>
<dbReference type="AlphaFoldDB" id="I4B864"/>
<evidence type="ECO:0000256" key="3">
    <source>
        <dbReference type="ARBA" id="ARBA00022670"/>
    </source>
</evidence>
<evidence type="ECO:0000259" key="8">
    <source>
        <dbReference type="PROSITE" id="PS52035"/>
    </source>
</evidence>
<dbReference type="PROSITE" id="PS52035">
    <property type="entry name" value="PEPTIDASE_M14"/>
    <property type="match status" value="1"/>
</dbReference>
<dbReference type="SUPFAM" id="SSF53187">
    <property type="entry name" value="Zn-dependent exopeptidases"/>
    <property type="match status" value="1"/>
</dbReference>
<dbReference type="PATRIC" id="fig|869212.3.peg.2853"/>
<dbReference type="GO" id="GO:0006508">
    <property type="term" value="P:proteolysis"/>
    <property type="evidence" value="ECO:0007669"/>
    <property type="project" value="UniProtKB-KW"/>
</dbReference>
<feature type="active site" description="Proton donor/acceptor" evidence="7">
    <location>
        <position position="213"/>
    </location>
</feature>
<dbReference type="GO" id="GO:0008270">
    <property type="term" value="F:zinc ion binding"/>
    <property type="evidence" value="ECO:0007669"/>
    <property type="project" value="InterPro"/>
</dbReference>
<dbReference type="Proteomes" id="UP000006048">
    <property type="component" value="Chromosome"/>
</dbReference>
<dbReference type="InterPro" id="IPR000834">
    <property type="entry name" value="Peptidase_M14"/>
</dbReference>
<dbReference type="OrthoDB" id="9802862at2"/>
<evidence type="ECO:0000256" key="7">
    <source>
        <dbReference type="PROSITE-ProRule" id="PRU01379"/>
    </source>
</evidence>
<name>I4B864_TURPD</name>
<keyword evidence="5" id="KW-0862">Zinc</keyword>
<dbReference type="Gene3D" id="3.40.630.10">
    <property type="entry name" value="Zn peptidases"/>
    <property type="match status" value="1"/>
</dbReference>
<organism evidence="9 10">
    <name type="scientific">Turneriella parva (strain ATCC BAA-1111 / DSM 21527 / NCTC 11395 / H)</name>
    <name type="common">Leptospira parva</name>
    <dbReference type="NCBI Taxonomy" id="869212"/>
    <lineage>
        <taxon>Bacteria</taxon>
        <taxon>Pseudomonadati</taxon>
        <taxon>Spirochaetota</taxon>
        <taxon>Spirochaetia</taxon>
        <taxon>Leptospirales</taxon>
        <taxon>Leptospiraceae</taxon>
        <taxon>Turneriella</taxon>
    </lineage>
</organism>
<evidence type="ECO:0000313" key="10">
    <source>
        <dbReference type="Proteomes" id="UP000006048"/>
    </source>
</evidence>
<dbReference type="RefSeq" id="WP_014803973.1">
    <property type="nucleotide sequence ID" value="NC_018020.1"/>
</dbReference>
<dbReference type="GO" id="GO:0004181">
    <property type="term" value="F:metallocarboxypeptidase activity"/>
    <property type="evidence" value="ECO:0007669"/>
    <property type="project" value="InterPro"/>
</dbReference>
<comment type="similarity">
    <text evidence="2 7">Belongs to the peptidase M14 family.</text>
</comment>
<dbReference type="EMBL" id="CP002959">
    <property type="protein sequence ID" value="AFM13471.1"/>
    <property type="molecule type" value="Genomic_DNA"/>
</dbReference>
<dbReference type="KEGG" id="tpx:Turpa_2832"/>
<evidence type="ECO:0000256" key="1">
    <source>
        <dbReference type="ARBA" id="ARBA00001947"/>
    </source>
</evidence>
<sequence>MADEVKPSEQFAEPREILQSFSSLGSVGTSAGGNAIWGKRFHGPGQRVLFIGGVHGNETEGIAATKGYFDEFVVNGNTPKSGRDILFIPVLNPDGLLAFSRHNGNRVDLNRNMPTADWKANDPGEKYYSGPAAASEPESQLLLQILADFKPEFIVSLHSWKPMFNVNGPAHEYARRMHAALPYEITEDIGYPTPGSLGTYAGWERKIPTITFEIERGLPLADVYRIVRGALLAVI</sequence>
<keyword evidence="4" id="KW-0378">Hydrolase</keyword>
<reference evidence="9 10" key="1">
    <citation type="submission" date="2012-06" db="EMBL/GenBank/DDBJ databases">
        <title>The complete chromosome of genome of Turneriella parva DSM 21527.</title>
        <authorList>
            <consortium name="US DOE Joint Genome Institute (JGI-PGF)"/>
            <person name="Lucas S."/>
            <person name="Han J."/>
            <person name="Lapidus A."/>
            <person name="Bruce D."/>
            <person name="Goodwin L."/>
            <person name="Pitluck S."/>
            <person name="Peters L."/>
            <person name="Kyrpides N."/>
            <person name="Mavromatis K."/>
            <person name="Ivanova N."/>
            <person name="Mikhailova N."/>
            <person name="Chertkov O."/>
            <person name="Detter J.C."/>
            <person name="Tapia R."/>
            <person name="Han C."/>
            <person name="Land M."/>
            <person name="Hauser L."/>
            <person name="Markowitz V."/>
            <person name="Cheng J.-F."/>
            <person name="Hugenholtz P."/>
            <person name="Woyke T."/>
            <person name="Wu D."/>
            <person name="Gronow S."/>
            <person name="Wellnitz S."/>
            <person name="Brambilla E."/>
            <person name="Klenk H.-P."/>
            <person name="Eisen J.A."/>
        </authorList>
    </citation>
    <scope>NUCLEOTIDE SEQUENCE [LARGE SCALE GENOMIC DNA]</scope>
    <source>
        <strain evidence="10">ATCC BAA-1111 / DSM 21527 / NCTC 11395 / H</strain>
    </source>
</reference>
<evidence type="ECO:0000256" key="4">
    <source>
        <dbReference type="ARBA" id="ARBA00022801"/>
    </source>
</evidence>
<dbReference type="SMART" id="SM00631">
    <property type="entry name" value="Zn_pept"/>
    <property type="match status" value="1"/>
</dbReference>
<dbReference type="PANTHER" id="PTHR11705">
    <property type="entry name" value="PROTEASE FAMILY M14 CARBOXYPEPTIDASE A,B"/>
    <property type="match status" value="1"/>
</dbReference>
<dbReference type="Pfam" id="PF00246">
    <property type="entry name" value="Peptidase_M14"/>
    <property type="match status" value="1"/>
</dbReference>
<comment type="cofactor">
    <cofactor evidence="1">
        <name>Zn(2+)</name>
        <dbReference type="ChEBI" id="CHEBI:29105"/>
    </cofactor>
</comment>
<feature type="domain" description="Peptidase M14" evidence="8">
    <location>
        <begin position="1"/>
        <end position="235"/>
    </location>
</feature>
<dbReference type="STRING" id="869212.Turpa_2832"/>
<keyword evidence="6" id="KW-0482">Metalloprotease</keyword>
<evidence type="ECO:0000256" key="6">
    <source>
        <dbReference type="ARBA" id="ARBA00023049"/>
    </source>
</evidence>
<proteinExistence type="inferred from homology"/>
<evidence type="ECO:0000313" key="9">
    <source>
        <dbReference type="EMBL" id="AFM13471.1"/>
    </source>
</evidence>
<evidence type="ECO:0000256" key="5">
    <source>
        <dbReference type="ARBA" id="ARBA00022833"/>
    </source>
</evidence>
<evidence type="ECO:0000256" key="2">
    <source>
        <dbReference type="ARBA" id="ARBA00005988"/>
    </source>
</evidence>
<keyword evidence="3" id="KW-0645">Protease</keyword>
<dbReference type="HOGENOM" id="CLU_109252_0_0_12"/>
<keyword evidence="10" id="KW-1185">Reference proteome</keyword>
<accession>I4B864</accession>
<protein>
    <submittedName>
        <fullName evidence="9">Peptidase M14 carboxypeptidase A</fullName>
    </submittedName>
</protein>
<keyword evidence="9" id="KW-0121">Carboxypeptidase</keyword>
<dbReference type="PANTHER" id="PTHR11705:SF143">
    <property type="entry name" value="SLL0236 PROTEIN"/>
    <property type="match status" value="1"/>
</dbReference>
<dbReference type="GO" id="GO:0005615">
    <property type="term" value="C:extracellular space"/>
    <property type="evidence" value="ECO:0007669"/>
    <property type="project" value="TreeGrafter"/>
</dbReference>